<keyword evidence="2" id="KW-0227">DNA damage</keyword>
<sequence length="323" mass="35448">MASRRSSRLASKIVANSTTVPATTLKAPSSKAPRKRKSDQITTDAEAPNIAPANPTTRKKRTIEPAVAIPTGPAEILPTEANRQTFLQDALKHLISVDARLKPLIEKHHCDIFSPEGLAETPDPWESLVSSIISQQVSGAAARSIKRRFIALFHSSATTDDPPFPTPAQVLALDTAALRTAGLSQRKAEYVHGLAAKFASGELSRTFLLSAPYDELVARLTAVRGLGLWSVEMFACFTLKRPDVCSLGDLGVQRGMAAFEGRDVARLKTSKKGKWKYMSEAEMQALAERFRPYRSIFMWYIWRAENVEVAALEGGSRKNKDKT</sequence>
<dbReference type="OrthoDB" id="415889at2759"/>
<name>A0A0F4Z6C1_9PEZI</name>
<dbReference type="Gene3D" id="1.10.1670.40">
    <property type="match status" value="1"/>
</dbReference>
<dbReference type="Gene3D" id="1.10.340.30">
    <property type="entry name" value="Hypothetical protein, domain 2"/>
    <property type="match status" value="1"/>
</dbReference>
<proteinExistence type="inferred from homology"/>
<dbReference type="InterPro" id="IPR003265">
    <property type="entry name" value="HhH-GPD_domain"/>
</dbReference>
<evidence type="ECO:0000256" key="3">
    <source>
        <dbReference type="ARBA" id="ARBA00023204"/>
    </source>
</evidence>
<evidence type="ECO:0000313" key="7">
    <source>
        <dbReference type="Proteomes" id="UP000033483"/>
    </source>
</evidence>
<dbReference type="Proteomes" id="UP000033483">
    <property type="component" value="Unassembled WGS sequence"/>
</dbReference>
<accession>A0A0F4Z6C1</accession>
<dbReference type="GO" id="GO:0032993">
    <property type="term" value="C:protein-DNA complex"/>
    <property type="evidence" value="ECO:0007669"/>
    <property type="project" value="TreeGrafter"/>
</dbReference>
<dbReference type="PANTHER" id="PTHR43003">
    <property type="entry name" value="DNA-3-METHYLADENINE GLYCOSYLASE"/>
    <property type="match status" value="1"/>
</dbReference>
<dbReference type="AlphaFoldDB" id="A0A0F4Z6C1"/>
<dbReference type="Pfam" id="PF00730">
    <property type="entry name" value="HhH-GPD"/>
    <property type="match status" value="1"/>
</dbReference>
<dbReference type="GO" id="GO:0005634">
    <property type="term" value="C:nucleus"/>
    <property type="evidence" value="ECO:0007669"/>
    <property type="project" value="TreeGrafter"/>
</dbReference>
<dbReference type="GO" id="GO:0006285">
    <property type="term" value="P:base-excision repair, AP site formation"/>
    <property type="evidence" value="ECO:0007669"/>
    <property type="project" value="UniProtKB-ARBA"/>
</dbReference>
<dbReference type="GO" id="GO:0006307">
    <property type="term" value="P:DNA alkylation repair"/>
    <property type="evidence" value="ECO:0007669"/>
    <property type="project" value="TreeGrafter"/>
</dbReference>
<keyword evidence="3" id="KW-0234">DNA repair</keyword>
<feature type="region of interest" description="Disordered" evidence="4">
    <location>
        <begin position="1"/>
        <end position="59"/>
    </location>
</feature>
<gene>
    <name evidence="6" type="ORF">TD95_003535</name>
</gene>
<comment type="caution">
    <text evidence="6">The sequence shown here is derived from an EMBL/GenBank/DDBJ whole genome shotgun (WGS) entry which is preliminary data.</text>
</comment>
<dbReference type="GO" id="GO:0008725">
    <property type="term" value="F:DNA-3-methyladenine glycosylase activity"/>
    <property type="evidence" value="ECO:0007669"/>
    <property type="project" value="TreeGrafter"/>
</dbReference>
<protein>
    <recommendedName>
        <fullName evidence="5">HhH-GPD domain-containing protein</fullName>
    </recommendedName>
</protein>
<evidence type="ECO:0000256" key="1">
    <source>
        <dbReference type="ARBA" id="ARBA00010817"/>
    </source>
</evidence>
<feature type="domain" description="HhH-GPD" evidence="5">
    <location>
        <begin position="133"/>
        <end position="306"/>
    </location>
</feature>
<dbReference type="SUPFAM" id="SSF48150">
    <property type="entry name" value="DNA-glycosylase"/>
    <property type="match status" value="1"/>
</dbReference>
<keyword evidence="7" id="KW-1185">Reference proteome</keyword>
<dbReference type="SMART" id="SM00478">
    <property type="entry name" value="ENDO3c"/>
    <property type="match status" value="1"/>
</dbReference>
<dbReference type="EMBL" id="LAEV01002292">
    <property type="protein sequence ID" value="KKA26099.1"/>
    <property type="molecule type" value="Genomic_DNA"/>
</dbReference>
<dbReference type="FunFam" id="1.10.340.30:FF:000004">
    <property type="entry name" value="DNA-3-methyladenine glycosylase II"/>
    <property type="match status" value="1"/>
</dbReference>
<evidence type="ECO:0000259" key="5">
    <source>
        <dbReference type="SMART" id="SM00478"/>
    </source>
</evidence>
<dbReference type="CDD" id="cd00056">
    <property type="entry name" value="ENDO3c"/>
    <property type="match status" value="1"/>
</dbReference>
<dbReference type="GO" id="GO:0032131">
    <property type="term" value="F:alkylated DNA binding"/>
    <property type="evidence" value="ECO:0007669"/>
    <property type="project" value="TreeGrafter"/>
</dbReference>
<organism evidence="6 7">
    <name type="scientific">Thielaviopsis punctulata</name>
    <dbReference type="NCBI Taxonomy" id="72032"/>
    <lineage>
        <taxon>Eukaryota</taxon>
        <taxon>Fungi</taxon>
        <taxon>Dikarya</taxon>
        <taxon>Ascomycota</taxon>
        <taxon>Pezizomycotina</taxon>
        <taxon>Sordariomycetes</taxon>
        <taxon>Hypocreomycetidae</taxon>
        <taxon>Microascales</taxon>
        <taxon>Ceratocystidaceae</taxon>
        <taxon>Thielaviopsis</taxon>
    </lineage>
</organism>
<dbReference type="GO" id="GO:0043916">
    <property type="term" value="F:DNA-7-methylguanine glycosylase activity"/>
    <property type="evidence" value="ECO:0007669"/>
    <property type="project" value="TreeGrafter"/>
</dbReference>
<dbReference type="InterPro" id="IPR051912">
    <property type="entry name" value="Alkylbase_DNA_Glycosylase/TA"/>
</dbReference>
<dbReference type="InterPro" id="IPR011257">
    <property type="entry name" value="DNA_glycosylase"/>
</dbReference>
<dbReference type="PANTHER" id="PTHR43003:SF5">
    <property type="entry name" value="DNA-3-METHYLADENINE GLYCOSYLASE"/>
    <property type="match status" value="1"/>
</dbReference>
<reference evidence="6 7" key="1">
    <citation type="submission" date="2015-03" db="EMBL/GenBank/DDBJ databases">
        <authorList>
            <person name="Radwan O."/>
            <person name="Al-Naeli F.A."/>
            <person name="Rendon G.A."/>
            <person name="Fields C."/>
        </authorList>
    </citation>
    <scope>NUCLEOTIDE SEQUENCE [LARGE SCALE GENOMIC DNA]</scope>
    <source>
        <strain evidence="6">CR-DP1</strain>
    </source>
</reference>
<comment type="similarity">
    <text evidence="1">Belongs to the alkylbase DNA glycosidase AlkA family.</text>
</comment>
<evidence type="ECO:0000313" key="6">
    <source>
        <dbReference type="EMBL" id="KKA26099.1"/>
    </source>
</evidence>
<evidence type="ECO:0000256" key="2">
    <source>
        <dbReference type="ARBA" id="ARBA00022763"/>
    </source>
</evidence>
<evidence type="ECO:0000256" key="4">
    <source>
        <dbReference type="SAM" id="MobiDB-lite"/>
    </source>
</evidence>